<proteinExistence type="inferred from homology"/>
<evidence type="ECO:0000313" key="18">
    <source>
        <dbReference type="Proteomes" id="UP001182556"/>
    </source>
</evidence>
<accession>A0AAD9FJB9</accession>
<dbReference type="EMBL" id="JAODAN010000011">
    <property type="protein sequence ID" value="KAK1921400.1"/>
    <property type="molecule type" value="Genomic_DNA"/>
</dbReference>
<dbReference type="Pfam" id="PF10200">
    <property type="entry name" value="Ndufs5"/>
    <property type="match status" value="1"/>
</dbReference>
<gene>
    <name evidence="17" type="ORF">DB88DRAFT_500629</name>
</gene>
<evidence type="ECO:0000256" key="1">
    <source>
        <dbReference type="ARBA" id="ARBA00003195"/>
    </source>
</evidence>
<evidence type="ECO:0000256" key="4">
    <source>
        <dbReference type="ARBA" id="ARBA00007372"/>
    </source>
</evidence>
<dbReference type="GO" id="GO:0005743">
    <property type="term" value="C:mitochondrial inner membrane"/>
    <property type="evidence" value="ECO:0007669"/>
    <property type="project" value="UniProtKB-SubCell"/>
</dbReference>
<comment type="function">
    <text evidence="1">Accessory subunit of the mitochondrial membrane respiratory chain NADH dehydrogenase (Complex I), that is believed not to be involved in catalysis. Complex I functions in the transfer of electrons from NADH to the respiratory chain. The immediate electron acceptor for the enzyme is believed to be ubiquinone.</text>
</comment>
<evidence type="ECO:0000313" key="17">
    <source>
        <dbReference type="EMBL" id="KAK1921400.1"/>
    </source>
</evidence>
<evidence type="ECO:0000256" key="16">
    <source>
        <dbReference type="PIRSR" id="PIRSR619342-50"/>
    </source>
</evidence>
<name>A0AAD9FJB9_PAPLA</name>
<protein>
    <recommendedName>
        <fullName evidence="6">NADH dehydrogenase [ubiquinone] iron-sulfur protein 5</fullName>
    </recommendedName>
    <alternativeName>
        <fullName evidence="14">Complex I-15 kDa</fullName>
    </alternativeName>
    <alternativeName>
        <fullName evidence="15">NADH-ubiquinone oxidoreductase 15 kDa subunit</fullName>
    </alternativeName>
</protein>
<comment type="caution">
    <text evidence="17">The sequence shown here is derived from an EMBL/GenBank/DDBJ whole genome shotgun (WGS) entry which is preliminary data.</text>
</comment>
<evidence type="ECO:0000256" key="12">
    <source>
        <dbReference type="ARBA" id="ARBA00023136"/>
    </source>
</evidence>
<dbReference type="GO" id="GO:0032981">
    <property type="term" value="P:mitochondrial respiratory chain complex I assembly"/>
    <property type="evidence" value="ECO:0007669"/>
    <property type="project" value="TreeGrafter"/>
</dbReference>
<evidence type="ECO:0000256" key="11">
    <source>
        <dbReference type="ARBA" id="ARBA00023128"/>
    </source>
</evidence>
<evidence type="ECO:0000256" key="10">
    <source>
        <dbReference type="ARBA" id="ARBA00022982"/>
    </source>
</evidence>
<keyword evidence="12" id="KW-0472">Membrane</keyword>
<keyword evidence="11" id="KW-0496">Mitochondrion</keyword>
<organism evidence="17 18">
    <name type="scientific">Papiliotrema laurentii</name>
    <name type="common">Cryptococcus laurentii</name>
    <dbReference type="NCBI Taxonomy" id="5418"/>
    <lineage>
        <taxon>Eukaryota</taxon>
        <taxon>Fungi</taxon>
        <taxon>Dikarya</taxon>
        <taxon>Basidiomycota</taxon>
        <taxon>Agaricomycotina</taxon>
        <taxon>Tremellomycetes</taxon>
        <taxon>Tremellales</taxon>
        <taxon>Rhynchogastremaceae</taxon>
        <taxon>Papiliotrema</taxon>
    </lineage>
</organism>
<keyword evidence="13 16" id="KW-1015">Disulfide bond</keyword>
<keyword evidence="9" id="KW-0999">Mitochondrion inner membrane</keyword>
<dbReference type="Proteomes" id="UP001182556">
    <property type="component" value="Unassembled WGS sequence"/>
</dbReference>
<evidence type="ECO:0000256" key="14">
    <source>
        <dbReference type="ARBA" id="ARBA00031222"/>
    </source>
</evidence>
<dbReference type="PROSITE" id="PS51808">
    <property type="entry name" value="CHCH"/>
    <property type="match status" value="1"/>
</dbReference>
<evidence type="ECO:0000256" key="13">
    <source>
        <dbReference type="ARBA" id="ARBA00023157"/>
    </source>
</evidence>
<evidence type="ECO:0000256" key="6">
    <source>
        <dbReference type="ARBA" id="ARBA00013482"/>
    </source>
</evidence>
<evidence type="ECO:0000256" key="2">
    <source>
        <dbReference type="ARBA" id="ARBA00004569"/>
    </source>
</evidence>
<dbReference type="PANTHER" id="PTHR15224">
    <property type="entry name" value="NADH DEHYDROGENASE [UBIQUINONE] IRON-SULFUR PROTEIN 5"/>
    <property type="match status" value="1"/>
</dbReference>
<comment type="subcellular location">
    <subcellularLocation>
        <location evidence="3">Mitochondrion inner membrane</location>
        <topology evidence="3">Peripheral membrane protein</topology>
    </subcellularLocation>
    <subcellularLocation>
        <location evidence="2">Mitochondrion intermembrane space</location>
    </subcellularLocation>
</comment>
<keyword evidence="10" id="KW-0249">Electron transport</keyword>
<evidence type="ECO:0000256" key="8">
    <source>
        <dbReference type="ARBA" id="ARBA00022660"/>
    </source>
</evidence>
<dbReference type="InterPro" id="IPR019342">
    <property type="entry name" value="NADH_UbQ_OxRdtase_FeS-su5"/>
</dbReference>
<evidence type="ECO:0000256" key="15">
    <source>
        <dbReference type="ARBA" id="ARBA00032739"/>
    </source>
</evidence>
<evidence type="ECO:0000256" key="7">
    <source>
        <dbReference type="ARBA" id="ARBA00022448"/>
    </source>
</evidence>
<keyword evidence="18" id="KW-1185">Reference proteome</keyword>
<evidence type="ECO:0000256" key="5">
    <source>
        <dbReference type="ARBA" id="ARBA00011261"/>
    </source>
</evidence>
<keyword evidence="7" id="KW-0813">Transport</keyword>
<feature type="disulfide bond" evidence="16">
    <location>
        <begin position="14"/>
        <end position="44"/>
    </location>
</feature>
<evidence type="ECO:0000256" key="3">
    <source>
        <dbReference type="ARBA" id="ARBA00004637"/>
    </source>
</evidence>
<dbReference type="CDD" id="cd24141">
    <property type="entry name" value="NDUFS5-like"/>
    <property type="match status" value="1"/>
</dbReference>
<evidence type="ECO:0000256" key="9">
    <source>
        <dbReference type="ARBA" id="ARBA00022792"/>
    </source>
</evidence>
<sequence>MASGYGLNGGRSRCFEHWQEFQKCYARAETKGECTLQKEDYLECLHRTKEIARAKEIKAHYLQKQAHESKNQREYAEKAATGIVVGLGLVEKEPGK</sequence>
<feature type="disulfide bond" evidence="16">
    <location>
        <begin position="24"/>
        <end position="34"/>
    </location>
</feature>
<dbReference type="PANTHER" id="PTHR15224:SF1">
    <property type="entry name" value="NADH DEHYDROGENASE [UBIQUINONE] IRON-SULFUR PROTEIN 5"/>
    <property type="match status" value="1"/>
</dbReference>
<dbReference type="GO" id="GO:0005758">
    <property type="term" value="C:mitochondrial intermembrane space"/>
    <property type="evidence" value="ECO:0007669"/>
    <property type="project" value="UniProtKB-SubCell"/>
</dbReference>
<dbReference type="AlphaFoldDB" id="A0AAD9FJB9"/>
<comment type="similarity">
    <text evidence="4">Belongs to the complex I NDUFS5 subunit family.</text>
</comment>
<reference evidence="17" key="1">
    <citation type="submission" date="2023-02" db="EMBL/GenBank/DDBJ databases">
        <title>Identification and recombinant expression of a fungal hydrolase from Papiliotrema laurentii that hydrolyzes apple cutin and clears colloidal polyester polyurethane.</title>
        <authorList>
            <consortium name="DOE Joint Genome Institute"/>
            <person name="Roman V.A."/>
            <person name="Bojanowski C."/>
            <person name="Crable B.R."/>
            <person name="Wagner D.N."/>
            <person name="Hung C.S."/>
            <person name="Nadeau L.J."/>
            <person name="Schratz L."/>
            <person name="Haridas S."/>
            <person name="Pangilinan J."/>
            <person name="Lipzen A."/>
            <person name="Na H."/>
            <person name="Yan M."/>
            <person name="Ng V."/>
            <person name="Grigoriev I.V."/>
            <person name="Spatafora J.W."/>
            <person name="Barlow D."/>
            <person name="Biffinger J."/>
            <person name="Kelley-Loughnane N."/>
            <person name="Varaljay V.A."/>
            <person name="Crookes-Goodson W.J."/>
        </authorList>
    </citation>
    <scope>NUCLEOTIDE SEQUENCE</scope>
    <source>
        <strain evidence="17">5307AH</strain>
    </source>
</reference>
<keyword evidence="8" id="KW-0679">Respiratory chain</keyword>
<comment type="subunit">
    <text evidence="5">Mammalian complex I is composed of 45 different subunits. This is a component of the iron-sulfur (IP) fragment of the enzyme.</text>
</comment>